<organism evidence="1 2">
    <name type="scientific">Setomelanomma holmii</name>
    <dbReference type="NCBI Taxonomy" id="210430"/>
    <lineage>
        <taxon>Eukaryota</taxon>
        <taxon>Fungi</taxon>
        <taxon>Dikarya</taxon>
        <taxon>Ascomycota</taxon>
        <taxon>Pezizomycotina</taxon>
        <taxon>Dothideomycetes</taxon>
        <taxon>Pleosporomycetidae</taxon>
        <taxon>Pleosporales</taxon>
        <taxon>Pleosporineae</taxon>
        <taxon>Phaeosphaeriaceae</taxon>
        <taxon>Setomelanomma</taxon>
    </lineage>
</organism>
<evidence type="ECO:0000313" key="1">
    <source>
        <dbReference type="EMBL" id="KAF2034671.1"/>
    </source>
</evidence>
<comment type="caution">
    <text evidence="1">The sequence shown here is derived from an EMBL/GenBank/DDBJ whole genome shotgun (WGS) entry which is preliminary data.</text>
</comment>
<name>A0A9P4HKH9_9PLEO</name>
<evidence type="ECO:0000313" key="2">
    <source>
        <dbReference type="Proteomes" id="UP000799777"/>
    </source>
</evidence>
<gene>
    <name evidence="1" type="ORF">EK21DRAFT_107800</name>
</gene>
<dbReference type="EMBL" id="ML978160">
    <property type="protein sequence ID" value="KAF2034671.1"/>
    <property type="molecule type" value="Genomic_DNA"/>
</dbReference>
<dbReference type="OrthoDB" id="3790566at2759"/>
<reference evidence="1" key="1">
    <citation type="journal article" date="2020" name="Stud. Mycol.">
        <title>101 Dothideomycetes genomes: a test case for predicting lifestyles and emergence of pathogens.</title>
        <authorList>
            <person name="Haridas S."/>
            <person name="Albert R."/>
            <person name="Binder M."/>
            <person name="Bloem J."/>
            <person name="Labutti K."/>
            <person name="Salamov A."/>
            <person name="Andreopoulos B."/>
            <person name="Baker S."/>
            <person name="Barry K."/>
            <person name="Bills G."/>
            <person name="Bluhm B."/>
            <person name="Cannon C."/>
            <person name="Castanera R."/>
            <person name="Culley D."/>
            <person name="Daum C."/>
            <person name="Ezra D."/>
            <person name="Gonzalez J."/>
            <person name="Henrissat B."/>
            <person name="Kuo A."/>
            <person name="Liang C."/>
            <person name="Lipzen A."/>
            <person name="Lutzoni F."/>
            <person name="Magnuson J."/>
            <person name="Mondo S."/>
            <person name="Nolan M."/>
            <person name="Ohm R."/>
            <person name="Pangilinan J."/>
            <person name="Park H.-J."/>
            <person name="Ramirez L."/>
            <person name="Alfaro M."/>
            <person name="Sun H."/>
            <person name="Tritt A."/>
            <person name="Yoshinaga Y."/>
            <person name="Zwiers L.-H."/>
            <person name="Turgeon B."/>
            <person name="Goodwin S."/>
            <person name="Spatafora J."/>
            <person name="Crous P."/>
            <person name="Grigoriev I."/>
        </authorList>
    </citation>
    <scope>NUCLEOTIDE SEQUENCE</scope>
    <source>
        <strain evidence="1">CBS 110217</strain>
    </source>
</reference>
<dbReference type="AlphaFoldDB" id="A0A9P4HKH9"/>
<keyword evidence="2" id="KW-1185">Reference proteome</keyword>
<protein>
    <submittedName>
        <fullName evidence="1">Uncharacterized protein</fullName>
    </submittedName>
</protein>
<sequence>MSASVPPMTVEEELDIHPRFLIDERELEDACRECDIYVYSDADPVIATIQAIDEEFMDLPYTNIQHDNDPMTLSDEDNRVTIVYIRGFFTNRRDLVYYVRGQRVLAKFNSGVYGRQCFVGPMSGTPVFSSNLYPSFMSITPVGPKKVNRLDSQMQRVRWRYYFEAGRVLWSRIQIDPDKIKEFNKQAATNSQHSGD</sequence>
<dbReference type="Proteomes" id="UP000799777">
    <property type="component" value="Unassembled WGS sequence"/>
</dbReference>
<proteinExistence type="predicted"/>
<accession>A0A9P4HKH9</accession>